<evidence type="ECO:0000313" key="4">
    <source>
        <dbReference type="EMBL" id="AWL10824.1"/>
    </source>
</evidence>
<dbReference type="InterPro" id="IPR013762">
    <property type="entry name" value="Integrase-like_cat_sf"/>
</dbReference>
<evidence type="ECO:0000259" key="2">
    <source>
        <dbReference type="Pfam" id="PF12834"/>
    </source>
</evidence>
<feature type="domain" description="Integrase catalytic" evidence="3">
    <location>
        <begin position="126"/>
        <end position="234"/>
    </location>
</feature>
<dbReference type="InterPro" id="IPR024457">
    <property type="entry name" value="Putative_integrase_N"/>
</dbReference>
<evidence type="ECO:0000256" key="1">
    <source>
        <dbReference type="ARBA" id="ARBA00023172"/>
    </source>
</evidence>
<dbReference type="GO" id="GO:0003677">
    <property type="term" value="F:DNA binding"/>
    <property type="evidence" value="ECO:0007669"/>
    <property type="project" value="InterPro"/>
</dbReference>
<keyword evidence="1" id="KW-0233">DNA recombination</keyword>
<dbReference type="GO" id="GO:0015074">
    <property type="term" value="P:DNA integration"/>
    <property type="evidence" value="ECO:0007669"/>
    <property type="project" value="InterPro"/>
</dbReference>
<dbReference type="Pfam" id="PF12834">
    <property type="entry name" value="Phage_int_SAM_2"/>
    <property type="match status" value="1"/>
</dbReference>
<dbReference type="Gene3D" id="1.10.443.10">
    <property type="entry name" value="Intergrase catalytic core"/>
    <property type="match status" value="1"/>
</dbReference>
<dbReference type="SUPFAM" id="SSF56349">
    <property type="entry name" value="DNA breaking-rejoining enzymes"/>
    <property type="match status" value="1"/>
</dbReference>
<dbReference type="Pfam" id="PF12835">
    <property type="entry name" value="Integrase_1"/>
    <property type="match status" value="1"/>
</dbReference>
<protein>
    <recommendedName>
        <fullName evidence="6">Integrase</fullName>
    </recommendedName>
</protein>
<proteinExistence type="predicted"/>
<feature type="domain" description="Putative integrase N-terminal" evidence="2">
    <location>
        <begin position="1"/>
        <end position="90"/>
    </location>
</feature>
<dbReference type="KEGG" id="salh:HMF8227_00318"/>
<dbReference type="InterPro" id="IPR024456">
    <property type="entry name" value="Integrase_catalytic_putative"/>
</dbReference>
<dbReference type="Proteomes" id="UP000245728">
    <property type="component" value="Chromosome"/>
</dbReference>
<dbReference type="RefSeq" id="WP_109338509.1">
    <property type="nucleotide sequence ID" value="NZ_CP029347.1"/>
</dbReference>
<evidence type="ECO:0008006" key="6">
    <source>
        <dbReference type="Google" id="ProtNLM"/>
    </source>
</evidence>
<name>A0A2S2DZJ9_9ALTE</name>
<evidence type="ECO:0000313" key="5">
    <source>
        <dbReference type="Proteomes" id="UP000245728"/>
    </source>
</evidence>
<gene>
    <name evidence="4" type="ORF">HMF8227_00318</name>
</gene>
<dbReference type="OrthoDB" id="5394387at2"/>
<accession>A0A2S2DZJ9</accession>
<organism evidence="4 5">
    <name type="scientific">Saliniradius amylolyticus</name>
    <dbReference type="NCBI Taxonomy" id="2183582"/>
    <lineage>
        <taxon>Bacteria</taxon>
        <taxon>Pseudomonadati</taxon>
        <taxon>Pseudomonadota</taxon>
        <taxon>Gammaproteobacteria</taxon>
        <taxon>Alteromonadales</taxon>
        <taxon>Alteromonadaceae</taxon>
        <taxon>Saliniradius</taxon>
    </lineage>
</organism>
<dbReference type="GO" id="GO:0006310">
    <property type="term" value="P:DNA recombination"/>
    <property type="evidence" value="ECO:0007669"/>
    <property type="project" value="UniProtKB-KW"/>
</dbReference>
<keyword evidence="5" id="KW-1185">Reference proteome</keyword>
<sequence length="289" mass="33631">MSQLGYRLHQMVNDTHRESSFSTRATRSKVLNLAAKQLLSHGYRLRDPSGLKTKHINHLVHRWQDEGLAAKTIKNRMAALRWIAEKIGKPNICARSNDDYGIPRVRNNPIGKSKALDMDKHAKIKSDFIKLSLRLQQEFGLRKEECMKFSLSYALKDNDDMLQIKGSWAKGGKYRKIPIWKESQRQLIRDIAKVTKGALIEPERNYKAQMKEYDRETIRVGLNKNHGLRHHFARQRYLELTGWKCPADGGPRRRELSPVNYERDTKVREQISVELGHERLKITYAYLGS</sequence>
<reference evidence="4 5" key="1">
    <citation type="submission" date="2018-05" db="EMBL/GenBank/DDBJ databases">
        <title>Salinimonas sp. HMF8227 Genome sequencing and assembly.</title>
        <authorList>
            <person name="Kang H."/>
            <person name="Kang J."/>
            <person name="Cha I."/>
            <person name="Kim H."/>
            <person name="Joh K."/>
        </authorList>
    </citation>
    <scope>NUCLEOTIDE SEQUENCE [LARGE SCALE GENOMIC DNA]</scope>
    <source>
        <strain evidence="4 5">HMF8227</strain>
    </source>
</reference>
<dbReference type="InterPro" id="IPR011010">
    <property type="entry name" value="DNA_brk_join_enz"/>
</dbReference>
<dbReference type="EMBL" id="CP029347">
    <property type="protein sequence ID" value="AWL10824.1"/>
    <property type="molecule type" value="Genomic_DNA"/>
</dbReference>
<evidence type="ECO:0000259" key="3">
    <source>
        <dbReference type="Pfam" id="PF12835"/>
    </source>
</evidence>
<dbReference type="AlphaFoldDB" id="A0A2S2DZJ9"/>